<proteinExistence type="predicted"/>
<gene>
    <name evidence="1" type="ORF">Aco04nite_20400</name>
</gene>
<organism evidence="1 2">
    <name type="scientific">Winogradskya consettensis</name>
    <dbReference type="NCBI Taxonomy" id="113560"/>
    <lineage>
        <taxon>Bacteria</taxon>
        <taxon>Bacillati</taxon>
        <taxon>Actinomycetota</taxon>
        <taxon>Actinomycetes</taxon>
        <taxon>Micromonosporales</taxon>
        <taxon>Micromonosporaceae</taxon>
        <taxon>Winogradskya</taxon>
    </lineage>
</organism>
<keyword evidence="2" id="KW-1185">Reference proteome</keyword>
<protein>
    <submittedName>
        <fullName evidence="1">Uncharacterized protein</fullName>
    </submittedName>
</protein>
<dbReference type="Proteomes" id="UP000680865">
    <property type="component" value="Unassembled WGS sequence"/>
</dbReference>
<evidence type="ECO:0000313" key="1">
    <source>
        <dbReference type="EMBL" id="GIM70458.1"/>
    </source>
</evidence>
<reference evidence="1" key="1">
    <citation type="submission" date="2021-03" db="EMBL/GenBank/DDBJ databases">
        <title>Whole genome shotgun sequence of Actinoplanes consettensis NBRC 14913.</title>
        <authorList>
            <person name="Komaki H."/>
            <person name="Tamura T."/>
        </authorList>
    </citation>
    <scope>NUCLEOTIDE SEQUENCE</scope>
    <source>
        <strain evidence="1">NBRC 14913</strain>
    </source>
</reference>
<evidence type="ECO:0000313" key="2">
    <source>
        <dbReference type="Proteomes" id="UP000680865"/>
    </source>
</evidence>
<comment type="caution">
    <text evidence="1">The sequence shown here is derived from an EMBL/GenBank/DDBJ whole genome shotgun (WGS) entry which is preliminary data.</text>
</comment>
<sequence length="181" mass="19736">MGSGHTVLVPEPGEQEYLRQVELLAREVVAAAHDEGWLTYAEDPGEASGLQRRVNELASTLRHRHFEGDGCAESDRPVLTLGGAALIVPGGNYRAGCDLLGVEAREEGWALWYTWDDKDHAHTMVTTALETTRGLLDNWAQGRDVHTVQPARSQIRAVRRGWIGPVTLSPGYAATKGLGGW</sequence>
<name>A0A919SGW3_9ACTN</name>
<accession>A0A919SGW3</accession>
<dbReference type="AlphaFoldDB" id="A0A919SGW3"/>
<dbReference type="EMBL" id="BOQP01000008">
    <property type="protein sequence ID" value="GIM70458.1"/>
    <property type="molecule type" value="Genomic_DNA"/>
</dbReference>